<feature type="domain" description="Cupin type-2" evidence="1">
    <location>
        <begin position="97"/>
        <end position="164"/>
    </location>
</feature>
<dbReference type="Proteomes" id="UP000799778">
    <property type="component" value="Unassembled WGS sequence"/>
</dbReference>
<gene>
    <name evidence="2" type="ORF">BU24DRAFT_473354</name>
</gene>
<dbReference type="AlphaFoldDB" id="A0A6A5XBA1"/>
<sequence length="191" mass="21133">MSDNTKTTNKILPSVNRYITTHNTAGDSIYSKEVEEPLDFWTVHTGEGHSGEFELGYVTEGFPVPLAGDEDLTAFKDAYNKKKESGLVKHGGTILRYCNIPPGSRSPMHRTVSLDYGILVTGELECLLDSGESRTVHSGDLVVQRGTMHQWINHKDEWARIVFILFHATPVEIGGTKLEEHQGGMVVPASH</sequence>
<dbReference type="PANTHER" id="PTHR36156">
    <property type="entry name" value="SLR2101 PROTEIN"/>
    <property type="match status" value="1"/>
</dbReference>
<proteinExistence type="predicted"/>
<accession>A0A6A5XBA1</accession>
<protein>
    <recommendedName>
        <fullName evidence="1">Cupin type-2 domain-containing protein</fullName>
    </recommendedName>
</protein>
<dbReference type="GeneID" id="54290175"/>
<dbReference type="SUPFAM" id="SSF51182">
    <property type="entry name" value="RmlC-like cupins"/>
    <property type="match status" value="1"/>
</dbReference>
<name>A0A6A5XBA1_9PLEO</name>
<dbReference type="Pfam" id="PF07883">
    <property type="entry name" value="Cupin_2"/>
    <property type="match status" value="1"/>
</dbReference>
<dbReference type="PANTHER" id="PTHR36156:SF2">
    <property type="entry name" value="CUPIN TYPE-2 DOMAIN-CONTAINING PROTEIN"/>
    <property type="match status" value="1"/>
</dbReference>
<dbReference type="RefSeq" id="XP_033378512.1">
    <property type="nucleotide sequence ID" value="XM_033532778.1"/>
</dbReference>
<dbReference type="InterPro" id="IPR013096">
    <property type="entry name" value="Cupin_2"/>
</dbReference>
<evidence type="ECO:0000259" key="1">
    <source>
        <dbReference type="Pfam" id="PF07883"/>
    </source>
</evidence>
<keyword evidence="3" id="KW-1185">Reference proteome</keyword>
<dbReference type="InterPro" id="IPR014710">
    <property type="entry name" value="RmlC-like_jellyroll"/>
</dbReference>
<dbReference type="InterPro" id="IPR047142">
    <property type="entry name" value="OryJ/VirC-like"/>
</dbReference>
<organism evidence="2 3">
    <name type="scientific">Aaosphaeria arxii CBS 175.79</name>
    <dbReference type="NCBI Taxonomy" id="1450172"/>
    <lineage>
        <taxon>Eukaryota</taxon>
        <taxon>Fungi</taxon>
        <taxon>Dikarya</taxon>
        <taxon>Ascomycota</taxon>
        <taxon>Pezizomycotina</taxon>
        <taxon>Dothideomycetes</taxon>
        <taxon>Pleosporomycetidae</taxon>
        <taxon>Pleosporales</taxon>
        <taxon>Pleosporales incertae sedis</taxon>
        <taxon>Aaosphaeria</taxon>
    </lineage>
</organism>
<dbReference type="Gene3D" id="2.60.120.10">
    <property type="entry name" value="Jelly Rolls"/>
    <property type="match status" value="1"/>
</dbReference>
<dbReference type="InterPro" id="IPR011051">
    <property type="entry name" value="RmlC_Cupin_sf"/>
</dbReference>
<evidence type="ECO:0000313" key="3">
    <source>
        <dbReference type="Proteomes" id="UP000799778"/>
    </source>
</evidence>
<dbReference type="OrthoDB" id="5840532at2759"/>
<evidence type="ECO:0000313" key="2">
    <source>
        <dbReference type="EMBL" id="KAF2010173.1"/>
    </source>
</evidence>
<dbReference type="CDD" id="cd02231">
    <property type="entry name" value="cupin_BLL6423-like"/>
    <property type="match status" value="1"/>
</dbReference>
<reference evidence="2" key="1">
    <citation type="journal article" date="2020" name="Stud. Mycol.">
        <title>101 Dothideomycetes genomes: a test case for predicting lifestyles and emergence of pathogens.</title>
        <authorList>
            <person name="Haridas S."/>
            <person name="Albert R."/>
            <person name="Binder M."/>
            <person name="Bloem J."/>
            <person name="Labutti K."/>
            <person name="Salamov A."/>
            <person name="Andreopoulos B."/>
            <person name="Baker S."/>
            <person name="Barry K."/>
            <person name="Bills G."/>
            <person name="Bluhm B."/>
            <person name="Cannon C."/>
            <person name="Castanera R."/>
            <person name="Culley D."/>
            <person name="Daum C."/>
            <person name="Ezra D."/>
            <person name="Gonzalez J."/>
            <person name="Henrissat B."/>
            <person name="Kuo A."/>
            <person name="Liang C."/>
            <person name="Lipzen A."/>
            <person name="Lutzoni F."/>
            <person name="Magnuson J."/>
            <person name="Mondo S."/>
            <person name="Nolan M."/>
            <person name="Ohm R."/>
            <person name="Pangilinan J."/>
            <person name="Park H.-J."/>
            <person name="Ramirez L."/>
            <person name="Alfaro M."/>
            <person name="Sun H."/>
            <person name="Tritt A."/>
            <person name="Yoshinaga Y."/>
            <person name="Zwiers L.-H."/>
            <person name="Turgeon B."/>
            <person name="Goodwin S."/>
            <person name="Spatafora J."/>
            <person name="Crous P."/>
            <person name="Grigoriev I."/>
        </authorList>
    </citation>
    <scope>NUCLEOTIDE SEQUENCE</scope>
    <source>
        <strain evidence="2">CBS 175.79</strain>
    </source>
</reference>
<dbReference type="EMBL" id="ML978077">
    <property type="protein sequence ID" value="KAF2010173.1"/>
    <property type="molecule type" value="Genomic_DNA"/>
</dbReference>